<evidence type="ECO:0000313" key="3">
    <source>
        <dbReference type="Proteomes" id="UP000460718"/>
    </source>
</evidence>
<dbReference type="Proteomes" id="UP000460718">
    <property type="component" value="Unassembled WGS sequence"/>
</dbReference>
<organism evidence="2 3">
    <name type="scientific">Phytophthora fragariae</name>
    <dbReference type="NCBI Taxonomy" id="53985"/>
    <lineage>
        <taxon>Eukaryota</taxon>
        <taxon>Sar</taxon>
        <taxon>Stramenopiles</taxon>
        <taxon>Oomycota</taxon>
        <taxon>Peronosporomycetes</taxon>
        <taxon>Peronosporales</taxon>
        <taxon>Peronosporaceae</taxon>
        <taxon>Phytophthora</taxon>
    </lineage>
</organism>
<evidence type="ECO:0008006" key="4">
    <source>
        <dbReference type="Google" id="ProtNLM"/>
    </source>
</evidence>
<evidence type="ECO:0000256" key="1">
    <source>
        <dbReference type="SAM" id="SignalP"/>
    </source>
</evidence>
<reference evidence="2 3" key="1">
    <citation type="submission" date="2018-09" db="EMBL/GenBank/DDBJ databases">
        <title>Genomic investigation of the strawberry pathogen Phytophthora fragariae indicates pathogenicity is determined by transcriptional variation in three key races.</title>
        <authorList>
            <person name="Adams T.M."/>
            <person name="Armitage A.D."/>
            <person name="Sobczyk M.K."/>
            <person name="Bates H.J."/>
            <person name="Dunwell J.M."/>
            <person name="Nellist C.F."/>
            <person name="Harrison R.J."/>
        </authorList>
    </citation>
    <scope>NUCLEOTIDE SEQUENCE [LARGE SCALE GENOMIC DNA]</scope>
    <source>
        <strain evidence="2 3">SCRP245</strain>
    </source>
</reference>
<dbReference type="AlphaFoldDB" id="A0A6A3LFE7"/>
<protein>
    <recommendedName>
        <fullName evidence="4">Secreted protein</fullName>
    </recommendedName>
</protein>
<feature type="chain" id="PRO_5025375092" description="Secreted protein" evidence="1">
    <location>
        <begin position="22"/>
        <end position="80"/>
    </location>
</feature>
<comment type="caution">
    <text evidence="2">The sequence shown here is derived from an EMBL/GenBank/DDBJ whole genome shotgun (WGS) entry which is preliminary data.</text>
</comment>
<feature type="signal peptide" evidence="1">
    <location>
        <begin position="1"/>
        <end position="21"/>
    </location>
</feature>
<proteinExistence type="predicted"/>
<evidence type="ECO:0000313" key="2">
    <source>
        <dbReference type="EMBL" id="KAE9018151.1"/>
    </source>
</evidence>
<gene>
    <name evidence="2" type="ORF">PF011_g6383</name>
</gene>
<dbReference type="EMBL" id="QXFW01000268">
    <property type="protein sequence ID" value="KAE9018151.1"/>
    <property type="molecule type" value="Genomic_DNA"/>
</dbReference>
<accession>A0A6A3LFE7</accession>
<name>A0A6A3LFE7_9STRA</name>
<sequence>MVARWAGAAIFWAAVESIAVARTPLATVARCVATLDPSARRLSAAMGTVMETTVKTAVEAGPDPAGPATVPITTLPNVLR</sequence>
<keyword evidence="1" id="KW-0732">Signal</keyword>